<dbReference type="PANTHER" id="PTHR33507:SF3">
    <property type="entry name" value="INNER MEMBRANE PROTEIN YBBJ"/>
    <property type="match status" value="1"/>
</dbReference>
<sequence length="198" mass="21840">MWGLEDMSAWGPQHFAFLLAIIGMLLLFGEVLIPSAGAIFVTAIACLAASVFCAWQAWWTTNPGYFWGFVAGLAITLPMAGYWMLKLWERILFRADDAERQLTKTSPAGELKMLIGKQGRTVSPLMPAGIVVVDGERIHASSEGMIVERDEPIRVVDVRSNRLIVRVVDAEEIRDADLKTGLEDADSDEPLDFNVSEG</sequence>
<gene>
    <name evidence="7" type="ORF">CA54_51960</name>
</gene>
<feature type="transmembrane region" description="Helical" evidence="5">
    <location>
        <begin position="40"/>
        <end position="59"/>
    </location>
</feature>
<dbReference type="RefSeq" id="WP_146373647.1">
    <property type="nucleotide sequence ID" value="NZ_SJPP01000003.1"/>
</dbReference>
<keyword evidence="3 5" id="KW-1133">Transmembrane helix</keyword>
<keyword evidence="4 5" id="KW-0472">Membrane</keyword>
<dbReference type="AlphaFoldDB" id="A0A5C6B4X3"/>
<dbReference type="Pfam" id="PF01957">
    <property type="entry name" value="NfeD"/>
    <property type="match status" value="1"/>
</dbReference>
<dbReference type="OrthoDB" id="283587at2"/>
<dbReference type="PANTHER" id="PTHR33507">
    <property type="entry name" value="INNER MEMBRANE PROTEIN YBBJ"/>
    <property type="match status" value="1"/>
</dbReference>
<evidence type="ECO:0000313" key="7">
    <source>
        <dbReference type="EMBL" id="TWU06797.1"/>
    </source>
</evidence>
<reference evidence="7 8" key="1">
    <citation type="submission" date="2019-02" db="EMBL/GenBank/DDBJ databases">
        <title>Deep-cultivation of Planctomycetes and their phenomic and genomic characterization uncovers novel biology.</title>
        <authorList>
            <person name="Wiegand S."/>
            <person name="Jogler M."/>
            <person name="Boedeker C."/>
            <person name="Pinto D."/>
            <person name="Vollmers J."/>
            <person name="Rivas-Marin E."/>
            <person name="Kohn T."/>
            <person name="Peeters S.H."/>
            <person name="Heuer A."/>
            <person name="Rast P."/>
            <person name="Oberbeckmann S."/>
            <person name="Bunk B."/>
            <person name="Jeske O."/>
            <person name="Meyerdierks A."/>
            <person name="Storesund J.E."/>
            <person name="Kallscheuer N."/>
            <person name="Luecker S."/>
            <person name="Lage O.M."/>
            <person name="Pohl T."/>
            <person name="Merkel B.J."/>
            <person name="Hornburger P."/>
            <person name="Mueller R.-W."/>
            <person name="Bruemmer F."/>
            <person name="Labrenz M."/>
            <person name="Spormann A.M."/>
            <person name="Op Den Camp H."/>
            <person name="Overmann J."/>
            <person name="Amann R."/>
            <person name="Jetten M.S.M."/>
            <person name="Mascher T."/>
            <person name="Medema M.H."/>
            <person name="Devos D.P."/>
            <person name="Kaster A.-K."/>
            <person name="Ovreas L."/>
            <person name="Rohde M."/>
            <person name="Galperin M.Y."/>
            <person name="Jogler C."/>
        </authorList>
    </citation>
    <scope>NUCLEOTIDE SEQUENCE [LARGE SCALE GENOMIC DNA]</scope>
    <source>
        <strain evidence="7 8">CA54</strain>
    </source>
</reference>
<feature type="transmembrane region" description="Helical" evidence="5">
    <location>
        <begin position="65"/>
        <end position="85"/>
    </location>
</feature>
<dbReference type="Gene3D" id="2.40.50.140">
    <property type="entry name" value="Nucleic acid-binding proteins"/>
    <property type="match status" value="1"/>
</dbReference>
<comment type="caution">
    <text evidence="7">The sequence shown here is derived from an EMBL/GenBank/DDBJ whole genome shotgun (WGS) entry which is preliminary data.</text>
</comment>
<dbReference type="InterPro" id="IPR012340">
    <property type="entry name" value="NA-bd_OB-fold"/>
</dbReference>
<accession>A0A5C6B4X3</accession>
<evidence type="ECO:0000256" key="5">
    <source>
        <dbReference type="SAM" id="Phobius"/>
    </source>
</evidence>
<name>A0A5C6B4X3_9PLAN</name>
<comment type="subcellular location">
    <subcellularLocation>
        <location evidence="1">Membrane</location>
        <topology evidence="1">Multi-pass membrane protein</topology>
    </subcellularLocation>
</comment>
<keyword evidence="8" id="KW-1185">Reference proteome</keyword>
<evidence type="ECO:0000259" key="6">
    <source>
        <dbReference type="Pfam" id="PF01957"/>
    </source>
</evidence>
<dbReference type="InterPro" id="IPR052165">
    <property type="entry name" value="Membrane_assoc_protease"/>
</dbReference>
<feature type="transmembrane region" description="Helical" evidence="5">
    <location>
        <begin position="15"/>
        <end position="33"/>
    </location>
</feature>
<evidence type="ECO:0000256" key="3">
    <source>
        <dbReference type="ARBA" id="ARBA00022989"/>
    </source>
</evidence>
<dbReference type="Proteomes" id="UP000320735">
    <property type="component" value="Unassembled WGS sequence"/>
</dbReference>
<dbReference type="EMBL" id="SJPP01000003">
    <property type="protein sequence ID" value="TWU06797.1"/>
    <property type="molecule type" value="Genomic_DNA"/>
</dbReference>
<proteinExistence type="predicted"/>
<protein>
    <recommendedName>
        <fullName evidence="6">NfeD-like C-terminal domain-containing protein</fullName>
    </recommendedName>
</protein>
<evidence type="ECO:0000313" key="8">
    <source>
        <dbReference type="Proteomes" id="UP000320735"/>
    </source>
</evidence>
<evidence type="ECO:0000256" key="2">
    <source>
        <dbReference type="ARBA" id="ARBA00022692"/>
    </source>
</evidence>
<evidence type="ECO:0000256" key="4">
    <source>
        <dbReference type="ARBA" id="ARBA00023136"/>
    </source>
</evidence>
<dbReference type="SUPFAM" id="SSF141322">
    <property type="entry name" value="NfeD domain-like"/>
    <property type="match status" value="1"/>
</dbReference>
<dbReference type="InterPro" id="IPR002810">
    <property type="entry name" value="NfeD-like_C"/>
</dbReference>
<dbReference type="GO" id="GO:0005886">
    <property type="term" value="C:plasma membrane"/>
    <property type="evidence" value="ECO:0007669"/>
    <property type="project" value="TreeGrafter"/>
</dbReference>
<organism evidence="7 8">
    <name type="scientific">Symmachiella macrocystis</name>
    <dbReference type="NCBI Taxonomy" id="2527985"/>
    <lineage>
        <taxon>Bacteria</taxon>
        <taxon>Pseudomonadati</taxon>
        <taxon>Planctomycetota</taxon>
        <taxon>Planctomycetia</taxon>
        <taxon>Planctomycetales</taxon>
        <taxon>Planctomycetaceae</taxon>
        <taxon>Symmachiella</taxon>
    </lineage>
</organism>
<keyword evidence="2 5" id="KW-0812">Transmembrane</keyword>
<feature type="domain" description="NfeD-like C-terminal" evidence="6">
    <location>
        <begin position="114"/>
        <end position="166"/>
    </location>
</feature>
<evidence type="ECO:0000256" key="1">
    <source>
        <dbReference type="ARBA" id="ARBA00004141"/>
    </source>
</evidence>